<protein>
    <submittedName>
        <fullName evidence="1">Membrane protein</fullName>
    </submittedName>
</protein>
<organism evidence="1 2">
    <name type="scientific">Comamonas testosteroni TK102</name>
    <dbReference type="NCBI Taxonomy" id="1392005"/>
    <lineage>
        <taxon>Bacteria</taxon>
        <taxon>Pseudomonadati</taxon>
        <taxon>Pseudomonadota</taxon>
        <taxon>Betaproteobacteria</taxon>
        <taxon>Burkholderiales</taxon>
        <taxon>Comamonadaceae</taxon>
        <taxon>Comamonas</taxon>
    </lineage>
</organism>
<dbReference type="AlphaFoldDB" id="A0A076PWH0"/>
<dbReference type="HOGENOM" id="CLU_067037_0_0_4"/>
<dbReference type="InterPro" id="IPR021390">
    <property type="entry name" value="DUF3025"/>
</dbReference>
<reference evidence="1 2" key="1">
    <citation type="journal article" date="2014" name="Genome Announc.">
        <title>Complete Genome Sequence of Polychlorinated Biphenyl Degrader Comamonas testosteroni TK102 (NBRC 109938).</title>
        <authorList>
            <person name="Fukuda K."/>
            <person name="Hosoyama A."/>
            <person name="Tsuchikane K."/>
            <person name="Ohji S."/>
            <person name="Yamazoe A."/>
            <person name="Fujita N."/>
            <person name="Shintani M."/>
            <person name="Kimbara K."/>
        </authorList>
    </citation>
    <scope>NUCLEOTIDE SEQUENCE [LARGE SCALE GENOMIC DNA]</scope>
    <source>
        <strain evidence="1">TK102</strain>
    </source>
</reference>
<gene>
    <name evidence="1" type="ORF">O987_24895</name>
</gene>
<evidence type="ECO:0000313" key="2">
    <source>
        <dbReference type="Proteomes" id="UP000028782"/>
    </source>
</evidence>
<dbReference type="EMBL" id="CP006704">
    <property type="protein sequence ID" value="AIJ49051.1"/>
    <property type="molecule type" value="Genomic_DNA"/>
</dbReference>
<dbReference type="KEGG" id="ctes:O987_24895"/>
<dbReference type="Pfam" id="PF11227">
    <property type="entry name" value="DUF3025"/>
    <property type="match status" value="1"/>
</dbReference>
<sequence length="290" mass="32838">MECMNPLRTACQGLSSASDAEEFLAIDWSRPWLSCLASAGRTMAERIAKGMPVYLALNHRLPSALSDHGWQFVDQLQLPVGQAYEAFIHSRRCIPTRDNLHDFFNGLIWLHWPLLKQRLNALQAAEIARQGVGAQRGRLRDSITVLDENGGLLLAPQALCDALRDKRWQELFVDRRALWEQARFLPIGHALLEKLVQPRKAITAHVICVPTQQAPCLASPAEADDWLCEQLRTQSCNLADKPYLPIPILGIPDWCLQNQNFSFYDDSLVFRAPRTVQTTQQRVPPERELA</sequence>
<name>A0A076PWH0_COMTE</name>
<accession>A0A076PWH0</accession>
<evidence type="ECO:0000313" key="1">
    <source>
        <dbReference type="EMBL" id="AIJ49051.1"/>
    </source>
</evidence>
<proteinExistence type="predicted"/>
<dbReference type="Proteomes" id="UP000028782">
    <property type="component" value="Chromosome"/>
</dbReference>